<comment type="caution">
    <text evidence="1">The sequence shown here is derived from an EMBL/GenBank/DDBJ whole genome shotgun (WGS) entry which is preliminary data.</text>
</comment>
<evidence type="ECO:0000313" key="2">
    <source>
        <dbReference type="Proteomes" id="UP001243009"/>
    </source>
</evidence>
<proteinExistence type="predicted"/>
<keyword evidence="2" id="KW-1185">Reference proteome</keyword>
<reference evidence="1 2" key="1">
    <citation type="submission" date="2023-08" db="EMBL/GenBank/DDBJ databases">
        <title>The draft genome sequence of Paracraurococcus sp. LOR1-02.</title>
        <authorList>
            <person name="Kingkaew E."/>
            <person name="Tanasupawat S."/>
        </authorList>
    </citation>
    <scope>NUCLEOTIDE SEQUENCE [LARGE SCALE GENOMIC DNA]</scope>
    <source>
        <strain evidence="1 2">LOR1-02</strain>
    </source>
</reference>
<sequence>MMRRRVRRGTGGVARPCAGFRVAAGTPPEVLPPLNALVSAAILAEPERTAWRCAEGMAPQPSKLAAARHQGPGIVAIGHAQTRRWEGRHAALRYGEAIAAQWHPPVGGQRL</sequence>
<organism evidence="1 2">
    <name type="scientific">Paracraurococcus lichenis</name>
    <dbReference type="NCBI Taxonomy" id="3064888"/>
    <lineage>
        <taxon>Bacteria</taxon>
        <taxon>Pseudomonadati</taxon>
        <taxon>Pseudomonadota</taxon>
        <taxon>Alphaproteobacteria</taxon>
        <taxon>Acetobacterales</taxon>
        <taxon>Roseomonadaceae</taxon>
        <taxon>Paracraurococcus</taxon>
    </lineage>
</organism>
<evidence type="ECO:0000313" key="1">
    <source>
        <dbReference type="EMBL" id="MDO9711854.1"/>
    </source>
</evidence>
<dbReference type="RefSeq" id="WP_305106708.1">
    <property type="nucleotide sequence ID" value="NZ_JAUTWS010000035.1"/>
</dbReference>
<protein>
    <submittedName>
        <fullName evidence="1">Uncharacterized protein</fullName>
    </submittedName>
</protein>
<name>A0ABT9E6V1_9PROT</name>
<gene>
    <name evidence="1" type="ORF">Q7A36_26135</name>
</gene>
<accession>A0ABT9E6V1</accession>
<dbReference type="Proteomes" id="UP001243009">
    <property type="component" value="Unassembled WGS sequence"/>
</dbReference>
<dbReference type="EMBL" id="JAUTWS010000035">
    <property type="protein sequence ID" value="MDO9711854.1"/>
    <property type="molecule type" value="Genomic_DNA"/>
</dbReference>